<dbReference type="Proteomes" id="UP000198420">
    <property type="component" value="Unassembled WGS sequence"/>
</dbReference>
<gene>
    <name evidence="1" type="ORF">SAMN06265355_102354</name>
</gene>
<dbReference type="AlphaFoldDB" id="A0A238VTR3"/>
<proteinExistence type="predicted"/>
<sequence length="237" mass="26026">MTVASPARERPGDLLPGRSSSVPFRALTCTFMSLRFDQTGWQQLQPGAFRNADGDTVALYGFDLPPDLPAPLEQLDHLRRGTAAKTAESGGGLIELDVLTLDGLPAVRQIVKLPLPDRPSGVAYIASFTVPRADRSLVLKIQCLEQGVTGMRDSTALNHYLTEYGQGRDLQDMMRWWAQHAYAPEIQGGLPRNLSEDPGWDPHFPQHPLSRARRILTALAPGIELHPTFRTAPPFAA</sequence>
<accession>A0A238VTR3</accession>
<evidence type="ECO:0000313" key="1">
    <source>
        <dbReference type="EMBL" id="SNR37544.1"/>
    </source>
</evidence>
<name>A0A238VTR3_9ACTN</name>
<dbReference type="EMBL" id="FZNP01000002">
    <property type="protein sequence ID" value="SNR37544.1"/>
    <property type="molecule type" value="Genomic_DNA"/>
</dbReference>
<organism evidence="1 2">
    <name type="scientific">Actinomadura mexicana</name>
    <dbReference type="NCBI Taxonomy" id="134959"/>
    <lineage>
        <taxon>Bacteria</taxon>
        <taxon>Bacillati</taxon>
        <taxon>Actinomycetota</taxon>
        <taxon>Actinomycetes</taxon>
        <taxon>Streptosporangiales</taxon>
        <taxon>Thermomonosporaceae</taxon>
        <taxon>Actinomadura</taxon>
    </lineage>
</organism>
<keyword evidence="2" id="KW-1185">Reference proteome</keyword>
<evidence type="ECO:0000313" key="2">
    <source>
        <dbReference type="Proteomes" id="UP000198420"/>
    </source>
</evidence>
<protein>
    <submittedName>
        <fullName evidence="1">Uncharacterized protein</fullName>
    </submittedName>
</protein>
<reference evidence="2" key="1">
    <citation type="submission" date="2017-06" db="EMBL/GenBank/DDBJ databases">
        <authorList>
            <person name="Varghese N."/>
            <person name="Submissions S."/>
        </authorList>
    </citation>
    <scope>NUCLEOTIDE SEQUENCE [LARGE SCALE GENOMIC DNA]</scope>
    <source>
        <strain evidence="2">DSM 44485</strain>
    </source>
</reference>